<sequence>MSQINVPKDVKERIKASYDTIAQKYNEWTRQHTPLRLEFVTKIFELLSLSPPSRNPHFLELGCGTGLPITQKLLSYSEARVTANDISTTQIELARSNLLGPGGENAGNAERLTLLEDDMTKLSFPDQSFDAVFAFYSLIHLPREEQTEMIGKISRWLKPGGYLVANFAERDSEAIVMDKWLDKDDWMFWSGWGKEKTMSIIEEVGLKVVDSDIRMDVVDVSFIWAIARR</sequence>
<organism evidence="2 3">
    <name type="scientific">Daldinia eschscholtzii</name>
    <dbReference type="NCBI Taxonomy" id="292717"/>
    <lineage>
        <taxon>Eukaryota</taxon>
        <taxon>Fungi</taxon>
        <taxon>Dikarya</taxon>
        <taxon>Ascomycota</taxon>
        <taxon>Pezizomycotina</taxon>
        <taxon>Sordariomycetes</taxon>
        <taxon>Xylariomycetidae</taxon>
        <taxon>Xylariales</taxon>
        <taxon>Hypoxylaceae</taxon>
        <taxon>Daldinia</taxon>
    </lineage>
</organism>
<evidence type="ECO:0000259" key="1">
    <source>
        <dbReference type="Pfam" id="PF13649"/>
    </source>
</evidence>
<dbReference type="Proteomes" id="UP001369815">
    <property type="component" value="Unassembled WGS sequence"/>
</dbReference>
<protein>
    <recommendedName>
        <fullName evidence="1">Methyltransferase domain-containing protein</fullName>
    </recommendedName>
</protein>
<dbReference type="PANTHER" id="PTHR44068">
    <property type="entry name" value="ZGC:194242"/>
    <property type="match status" value="1"/>
</dbReference>
<dbReference type="CDD" id="cd02440">
    <property type="entry name" value="AdoMet_MTases"/>
    <property type="match status" value="1"/>
</dbReference>
<reference evidence="2 3" key="1">
    <citation type="journal article" date="2024" name="Front Chem Biol">
        <title>Unveiling the potential of Daldinia eschscholtzii MFLUCC 19-0629 through bioactivity and bioinformatics studies for enhanced sustainable agriculture production.</title>
        <authorList>
            <person name="Brooks S."/>
            <person name="Weaver J.A."/>
            <person name="Klomchit A."/>
            <person name="Alharthi S.A."/>
            <person name="Onlamun T."/>
            <person name="Nurani R."/>
            <person name="Vong T.K."/>
            <person name="Alberti F."/>
            <person name="Greco C."/>
        </authorList>
    </citation>
    <scope>NUCLEOTIDE SEQUENCE [LARGE SCALE GENOMIC DNA]</scope>
    <source>
        <strain evidence="2">MFLUCC 19-0629</strain>
    </source>
</reference>
<evidence type="ECO:0000313" key="2">
    <source>
        <dbReference type="EMBL" id="KAK6958288.1"/>
    </source>
</evidence>
<comment type="caution">
    <text evidence="2">The sequence shown here is derived from an EMBL/GenBank/DDBJ whole genome shotgun (WGS) entry which is preliminary data.</text>
</comment>
<accession>A0AAX6N070</accession>
<proteinExistence type="predicted"/>
<feature type="domain" description="Methyltransferase" evidence="1">
    <location>
        <begin position="59"/>
        <end position="161"/>
    </location>
</feature>
<dbReference type="PANTHER" id="PTHR44068:SF11">
    <property type="entry name" value="GERANYL DIPHOSPHATE 2-C-METHYLTRANSFERASE"/>
    <property type="match status" value="1"/>
</dbReference>
<dbReference type="InterPro" id="IPR050447">
    <property type="entry name" value="Erg6_SMT_methyltransf"/>
</dbReference>
<dbReference type="EMBL" id="JBANMG010000001">
    <property type="protein sequence ID" value="KAK6958288.1"/>
    <property type="molecule type" value="Genomic_DNA"/>
</dbReference>
<dbReference type="Gene3D" id="3.40.50.150">
    <property type="entry name" value="Vaccinia Virus protein VP39"/>
    <property type="match status" value="1"/>
</dbReference>
<dbReference type="InterPro" id="IPR041698">
    <property type="entry name" value="Methyltransf_25"/>
</dbReference>
<dbReference type="InterPro" id="IPR029063">
    <property type="entry name" value="SAM-dependent_MTases_sf"/>
</dbReference>
<keyword evidence="3" id="KW-1185">Reference proteome</keyword>
<dbReference type="SUPFAM" id="SSF53335">
    <property type="entry name" value="S-adenosyl-L-methionine-dependent methyltransferases"/>
    <property type="match status" value="1"/>
</dbReference>
<evidence type="ECO:0000313" key="3">
    <source>
        <dbReference type="Proteomes" id="UP001369815"/>
    </source>
</evidence>
<dbReference type="AlphaFoldDB" id="A0AAX6N070"/>
<gene>
    <name evidence="2" type="ORF">Daesc_001086</name>
</gene>
<name>A0AAX6N070_9PEZI</name>
<dbReference type="Pfam" id="PF13649">
    <property type="entry name" value="Methyltransf_25"/>
    <property type="match status" value="1"/>
</dbReference>